<feature type="region of interest" description="Disordered" evidence="1">
    <location>
        <begin position="1"/>
        <end position="32"/>
    </location>
</feature>
<dbReference type="InParanoid" id="G2YCT1"/>
<proteinExistence type="predicted"/>
<sequence length="56" mass="6404">MASPVLHATPRKHDNVRHRPKDSRAMNPTRDRHVVRVCVAGARDLSESLRGHEVKR</sequence>
<name>G2YCT1_BOTF4</name>
<evidence type="ECO:0000256" key="1">
    <source>
        <dbReference type="SAM" id="MobiDB-lite"/>
    </source>
</evidence>
<evidence type="ECO:0000313" key="3">
    <source>
        <dbReference type="Proteomes" id="UP000008177"/>
    </source>
</evidence>
<accession>G2YCT1</accession>
<gene>
    <name evidence="2" type="ORF">BofuT4_uP096870.1</name>
</gene>
<reference evidence="3" key="1">
    <citation type="journal article" date="2011" name="PLoS Genet.">
        <title>Genomic analysis of the necrotrophic fungal pathogens Sclerotinia sclerotiorum and Botrytis cinerea.</title>
        <authorList>
            <person name="Amselem J."/>
            <person name="Cuomo C.A."/>
            <person name="van Kan J.A."/>
            <person name="Viaud M."/>
            <person name="Benito E.P."/>
            <person name="Couloux A."/>
            <person name="Coutinho P.M."/>
            <person name="de Vries R.P."/>
            <person name="Dyer P.S."/>
            <person name="Fillinger S."/>
            <person name="Fournier E."/>
            <person name="Gout L."/>
            <person name="Hahn M."/>
            <person name="Kohn L."/>
            <person name="Lapalu N."/>
            <person name="Plummer K.M."/>
            <person name="Pradier J.M."/>
            <person name="Quevillon E."/>
            <person name="Sharon A."/>
            <person name="Simon A."/>
            <person name="ten Have A."/>
            <person name="Tudzynski B."/>
            <person name="Tudzynski P."/>
            <person name="Wincker P."/>
            <person name="Andrew M."/>
            <person name="Anthouard V."/>
            <person name="Beever R.E."/>
            <person name="Beffa R."/>
            <person name="Benoit I."/>
            <person name="Bouzid O."/>
            <person name="Brault B."/>
            <person name="Chen Z."/>
            <person name="Choquer M."/>
            <person name="Collemare J."/>
            <person name="Cotton P."/>
            <person name="Danchin E.G."/>
            <person name="Da Silva C."/>
            <person name="Gautier A."/>
            <person name="Giraud C."/>
            <person name="Giraud T."/>
            <person name="Gonzalez C."/>
            <person name="Grossetete S."/>
            <person name="Guldener U."/>
            <person name="Henrissat B."/>
            <person name="Howlett B.J."/>
            <person name="Kodira C."/>
            <person name="Kretschmer M."/>
            <person name="Lappartient A."/>
            <person name="Leroch M."/>
            <person name="Levis C."/>
            <person name="Mauceli E."/>
            <person name="Neuveglise C."/>
            <person name="Oeser B."/>
            <person name="Pearson M."/>
            <person name="Poulain J."/>
            <person name="Poussereau N."/>
            <person name="Quesneville H."/>
            <person name="Rascle C."/>
            <person name="Schumacher J."/>
            <person name="Segurens B."/>
            <person name="Sexton A."/>
            <person name="Silva E."/>
            <person name="Sirven C."/>
            <person name="Soanes D.M."/>
            <person name="Talbot N.J."/>
            <person name="Templeton M."/>
            <person name="Yandava C."/>
            <person name="Yarden O."/>
            <person name="Zeng Q."/>
            <person name="Rollins J.A."/>
            <person name="Lebrun M.H."/>
            <person name="Dickman M."/>
        </authorList>
    </citation>
    <scope>NUCLEOTIDE SEQUENCE [LARGE SCALE GENOMIC DNA]</scope>
    <source>
        <strain evidence="3">T4</strain>
    </source>
</reference>
<dbReference type="Proteomes" id="UP000008177">
    <property type="component" value="Unplaced contigs"/>
</dbReference>
<protein>
    <submittedName>
        <fullName evidence="2">Uncharacterized protein</fullName>
    </submittedName>
</protein>
<dbReference type="HOGENOM" id="CLU_3013944_0_0_1"/>
<evidence type="ECO:0000313" key="2">
    <source>
        <dbReference type="EMBL" id="CCD49579.1"/>
    </source>
</evidence>
<organism evidence="2 3">
    <name type="scientific">Botryotinia fuckeliana (strain T4)</name>
    <name type="common">Noble rot fungus</name>
    <name type="synonym">Botrytis cinerea</name>
    <dbReference type="NCBI Taxonomy" id="999810"/>
    <lineage>
        <taxon>Eukaryota</taxon>
        <taxon>Fungi</taxon>
        <taxon>Dikarya</taxon>
        <taxon>Ascomycota</taxon>
        <taxon>Pezizomycotina</taxon>
        <taxon>Leotiomycetes</taxon>
        <taxon>Helotiales</taxon>
        <taxon>Sclerotiniaceae</taxon>
        <taxon>Botrytis</taxon>
    </lineage>
</organism>
<dbReference type="EMBL" id="FQ790320">
    <property type="protein sequence ID" value="CCD49579.1"/>
    <property type="molecule type" value="Genomic_DNA"/>
</dbReference>
<dbReference type="AlphaFoldDB" id="G2YCT1"/>